<dbReference type="InterPro" id="IPR040187">
    <property type="entry name" value="OCAD1/2"/>
</dbReference>
<feature type="compositionally biased region" description="Polar residues" evidence="1">
    <location>
        <begin position="233"/>
        <end position="243"/>
    </location>
</feature>
<accession>A0A811UL99</accession>
<dbReference type="KEGG" id="ccat:101459712"/>
<organism evidence="3 4">
    <name type="scientific">Ceratitis capitata</name>
    <name type="common">Mediterranean fruit fly</name>
    <name type="synonym">Tephritis capitata</name>
    <dbReference type="NCBI Taxonomy" id="7213"/>
    <lineage>
        <taxon>Eukaryota</taxon>
        <taxon>Metazoa</taxon>
        <taxon>Ecdysozoa</taxon>
        <taxon>Arthropoda</taxon>
        <taxon>Hexapoda</taxon>
        <taxon>Insecta</taxon>
        <taxon>Pterygota</taxon>
        <taxon>Neoptera</taxon>
        <taxon>Endopterygota</taxon>
        <taxon>Diptera</taxon>
        <taxon>Brachycera</taxon>
        <taxon>Muscomorpha</taxon>
        <taxon>Tephritoidea</taxon>
        <taxon>Tephritidae</taxon>
        <taxon>Ceratitis</taxon>
        <taxon>Ceratitis</taxon>
    </lineage>
</organism>
<dbReference type="AlphaFoldDB" id="A0A811UL99"/>
<evidence type="ECO:0000256" key="1">
    <source>
        <dbReference type="SAM" id="MobiDB-lite"/>
    </source>
</evidence>
<dbReference type="Proteomes" id="UP000606786">
    <property type="component" value="Unassembled WGS sequence"/>
</dbReference>
<feature type="region of interest" description="Disordered" evidence="1">
    <location>
        <begin position="174"/>
        <end position="254"/>
    </location>
</feature>
<sequence length="254" mass="28497">METPTQQAQQHPLANYQFSSEEVRVLRECNTESFFQRSLPLGTALGVGAYLGVKNGYFKGNYRYGAVPKVVVGVIVGYFVGKFSYQQKCAEKLMRLPNSKLGELLQQRKQNGSVLSRLNPDQSIGIGMSLSPFSSTGASEDNNKEFTRSNALNLDLESRPSIAGLDDIYRPSLDNPSPFYETELPIEQAKHGTSYEELRKKNREEYEKKQQQNPLSHSLPPNVPFVNRDNETFKSSPGSSTSGHRNKYGDTWTD</sequence>
<dbReference type="InterPro" id="IPR009764">
    <property type="entry name" value="OCIA_dom"/>
</dbReference>
<reference evidence="3" key="1">
    <citation type="submission" date="2020-11" db="EMBL/GenBank/DDBJ databases">
        <authorList>
            <person name="Whitehead M."/>
        </authorList>
    </citation>
    <scope>NUCLEOTIDE SEQUENCE</scope>
    <source>
        <strain evidence="3">EGII</strain>
    </source>
</reference>
<dbReference type="PANTHER" id="PTHR13336:SF3">
    <property type="entry name" value="OCIA DOMAIN-CONTAINING PROTEIN 1"/>
    <property type="match status" value="1"/>
</dbReference>
<comment type="caution">
    <text evidence="3">The sequence shown here is derived from an EMBL/GenBank/DDBJ whole genome shotgun (WGS) entry which is preliminary data.</text>
</comment>
<protein>
    <submittedName>
        <fullName evidence="3">(Mediterranean fruit fly) hypothetical protein</fullName>
    </submittedName>
</protein>
<name>A0A811UL99_CERCA</name>
<dbReference type="OrthoDB" id="6513616at2759"/>
<dbReference type="Pfam" id="PF07051">
    <property type="entry name" value="OCIA"/>
    <property type="match status" value="1"/>
</dbReference>
<dbReference type="GO" id="GO:0005768">
    <property type="term" value="C:endosome"/>
    <property type="evidence" value="ECO:0007669"/>
    <property type="project" value="TreeGrafter"/>
</dbReference>
<dbReference type="EMBL" id="CAJHJT010000012">
    <property type="protein sequence ID" value="CAD6998676.1"/>
    <property type="molecule type" value="Genomic_DNA"/>
</dbReference>
<proteinExistence type="predicted"/>
<evidence type="ECO:0000313" key="3">
    <source>
        <dbReference type="EMBL" id="CAD6998676.1"/>
    </source>
</evidence>
<feature type="domain" description="OCIA" evidence="2">
    <location>
        <begin position="15"/>
        <end position="100"/>
    </location>
</feature>
<evidence type="ECO:0000259" key="2">
    <source>
        <dbReference type="Pfam" id="PF07051"/>
    </source>
</evidence>
<gene>
    <name evidence="3" type="ORF">CCAP1982_LOCUS7235</name>
</gene>
<feature type="compositionally biased region" description="Basic and acidic residues" evidence="1">
    <location>
        <begin position="188"/>
        <end position="210"/>
    </location>
</feature>
<evidence type="ECO:0000313" key="4">
    <source>
        <dbReference type="Proteomes" id="UP000606786"/>
    </source>
</evidence>
<dbReference type="PANTHER" id="PTHR13336">
    <property type="entry name" value="OVARIAN CARCINOMA IMMUNOREACTIVE ANTIGEN"/>
    <property type="match status" value="1"/>
</dbReference>
<keyword evidence="4" id="KW-1185">Reference proteome</keyword>